<evidence type="ECO:0000313" key="1">
    <source>
        <dbReference type="EMBL" id="MFC7136383.1"/>
    </source>
</evidence>
<comment type="caution">
    <text evidence="1">The sequence shown here is derived from an EMBL/GenBank/DDBJ whole genome shotgun (WGS) entry which is preliminary data.</text>
</comment>
<organism evidence="1 2">
    <name type="scientific">Halobaculum litoreum</name>
    <dbReference type="NCBI Taxonomy" id="3031998"/>
    <lineage>
        <taxon>Archaea</taxon>
        <taxon>Methanobacteriati</taxon>
        <taxon>Methanobacteriota</taxon>
        <taxon>Stenosarchaea group</taxon>
        <taxon>Halobacteria</taxon>
        <taxon>Halobacteriales</taxon>
        <taxon>Haloferacaceae</taxon>
        <taxon>Halobaculum</taxon>
    </lineage>
</organism>
<keyword evidence="2" id="KW-1185">Reference proteome</keyword>
<proteinExistence type="predicted"/>
<protein>
    <submittedName>
        <fullName evidence="1">Uncharacterized protein</fullName>
    </submittedName>
</protein>
<reference evidence="1 2" key="1">
    <citation type="journal article" date="2019" name="Int. J. Syst. Evol. Microbiol.">
        <title>The Global Catalogue of Microorganisms (GCM) 10K type strain sequencing project: providing services to taxonomists for standard genome sequencing and annotation.</title>
        <authorList>
            <consortium name="The Broad Institute Genomics Platform"/>
            <consortium name="The Broad Institute Genome Sequencing Center for Infectious Disease"/>
            <person name="Wu L."/>
            <person name="Ma J."/>
        </authorList>
    </citation>
    <scope>NUCLEOTIDE SEQUENCE [LARGE SCALE GENOMIC DNA]</scope>
    <source>
        <strain evidence="1 2">DT92</strain>
    </source>
</reference>
<name>A0ABD5XMG6_9EURY</name>
<dbReference type="RefSeq" id="WP_284012085.1">
    <property type="nucleotide sequence ID" value="NZ_CP126156.1"/>
</dbReference>
<evidence type="ECO:0000313" key="2">
    <source>
        <dbReference type="Proteomes" id="UP001596368"/>
    </source>
</evidence>
<dbReference type="AlphaFoldDB" id="A0ABD5XMG6"/>
<gene>
    <name evidence="1" type="ORF">ACFQRB_07210</name>
</gene>
<sequence>MDGARLTFVHAGGDAVDVTDLRLVVLVDGERLRYQPAVPFFAQRGFRSGPVGPFNRAGDARWTTGSRPA</sequence>
<dbReference type="EMBL" id="JBHSZG010000001">
    <property type="protein sequence ID" value="MFC7136383.1"/>
    <property type="molecule type" value="Genomic_DNA"/>
</dbReference>
<accession>A0ABD5XMG6</accession>
<dbReference type="GeneID" id="81122031"/>
<dbReference type="Proteomes" id="UP001596368">
    <property type="component" value="Unassembled WGS sequence"/>
</dbReference>